<comment type="similarity">
    <text evidence="2 7">Belongs to the phosphohexose mutase family.</text>
</comment>
<dbReference type="InterPro" id="IPR005845">
    <property type="entry name" value="A-D-PHexomutase_a/b/a-II"/>
</dbReference>
<comment type="cofactor">
    <cofactor evidence="1">
        <name>Mg(2+)</name>
        <dbReference type="ChEBI" id="CHEBI:18420"/>
    </cofactor>
</comment>
<accession>I6ZE69</accession>
<dbReference type="Pfam" id="PF02880">
    <property type="entry name" value="PGM_PMM_III"/>
    <property type="match status" value="1"/>
</dbReference>
<dbReference type="AlphaFoldDB" id="I6ZE69"/>
<feature type="domain" description="Alpha-D-phosphohexomutase alpha/beta/alpha" evidence="10">
    <location>
        <begin position="333"/>
        <end position="443"/>
    </location>
</feature>
<evidence type="ECO:0000259" key="10">
    <source>
        <dbReference type="Pfam" id="PF02880"/>
    </source>
</evidence>
<evidence type="ECO:0000313" key="11">
    <source>
        <dbReference type="EMBL" id="AFN64852.1"/>
    </source>
</evidence>
<dbReference type="InterPro" id="IPR005846">
    <property type="entry name" value="A-D-PHexomutase_a/b/a-III"/>
</dbReference>
<dbReference type="InterPro" id="IPR016055">
    <property type="entry name" value="A-D-PHexomutase_a/b/a-I/II/III"/>
</dbReference>
<protein>
    <submittedName>
        <fullName evidence="11">Phosphomannomutase</fullName>
    </submittedName>
</protein>
<name>I6ZE69_MYCWM</name>
<gene>
    <name evidence="11" type="ordered locus">WEN_00225</name>
</gene>
<dbReference type="Proteomes" id="UP000009005">
    <property type="component" value="Chromosome"/>
</dbReference>
<dbReference type="STRING" id="1197325.WEN_00225"/>
<keyword evidence="3" id="KW-0597">Phosphoprotein</keyword>
<dbReference type="Gene3D" id="3.40.120.10">
    <property type="entry name" value="Alpha-D-Glucose-1,6-Bisphosphate, subunit A, domain 3"/>
    <property type="match status" value="3"/>
</dbReference>
<dbReference type="HOGENOM" id="CLU_016950_0_0_14"/>
<dbReference type="PANTHER" id="PTHR45745:SF1">
    <property type="entry name" value="PHOSPHOGLUCOMUTASE 2B-RELATED"/>
    <property type="match status" value="1"/>
</dbReference>
<dbReference type="InterPro" id="IPR016066">
    <property type="entry name" value="A-D-PHexomutase_CS"/>
</dbReference>
<dbReference type="Pfam" id="PF02878">
    <property type="entry name" value="PGM_PMM_I"/>
    <property type="match status" value="1"/>
</dbReference>
<dbReference type="GO" id="GO:0000287">
    <property type="term" value="F:magnesium ion binding"/>
    <property type="evidence" value="ECO:0007669"/>
    <property type="project" value="InterPro"/>
</dbReference>
<dbReference type="SUPFAM" id="SSF53738">
    <property type="entry name" value="Phosphoglucomutase, first 3 domains"/>
    <property type="match status" value="3"/>
</dbReference>
<sequence>MEKVKLSKRTLSPRELYFQWVNSTRLSSTDLKKLKILTPEEQEREFTLSGNEFQFGTSGIRALTGIGPKRLNVHTFRVFAEAYSVFLKKNPSKKPILIGYDNREHGRLFAETMYKVLEHNSVPALLSAESIATPILAFYIKEKKLKGGVMITASHNPQCYNGFKLYGSNGGQLSAQEEAEIRKNFLPPEDYLTVKYSNSSKFEALGNESFEQYILALTREIKKRLGKFFVLGGTVIRTIKFLFSSHHGTSSGRMTTLARSFGAQRFKEYYWECTPTSDFSDEEITNPEEPKSFRNMSKEARTLEIDYLIAHDPDSDRSALAEWIGDKWYYFTGNEMAVLLAYFLLEMAQSEKEARIQYKYLITTYVSGDFIDKVVKLFQSDFPIEVIRTNTGFKSIGKKVEECSAKGEVLLGCEEAIGGLFLPNISLEKDGFQQTILTMYMIAFYKFGGNKKLMETEGRNLVSQLYWLMWRVSLVWLGRTISFKITMEERKHILGKLNELAEQEQVVQLDRFQLKVTKGEVKGLFKFSFPSSPDNWVKARFSGTEPKFKLYFNLYSEIEEREANSSWKGIVREKRAKLDYTIQLLTKLLEGYLFS</sequence>
<evidence type="ECO:0000259" key="9">
    <source>
        <dbReference type="Pfam" id="PF02879"/>
    </source>
</evidence>
<evidence type="ECO:0000259" key="8">
    <source>
        <dbReference type="Pfam" id="PF02878"/>
    </source>
</evidence>
<dbReference type="EMBL" id="CP003703">
    <property type="protein sequence ID" value="AFN64852.1"/>
    <property type="molecule type" value="Genomic_DNA"/>
</dbReference>
<dbReference type="GO" id="GO:0006166">
    <property type="term" value="P:purine ribonucleoside salvage"/>
    <property type="evidence" value="ECO:0007669"/>
    <property type="project" value="TreeGrafter"/>
</dbReference>
<dbReference type="PROSITE" id="PS00710">
    <property type="entry name" value="PGM_PMM"/>
    <property type="match status" value="1"/>
</dbReference>
<dbReference type="PANTHER" id="PTHR45745">
    <property type="entry name" value="PHOSPHOMANNOMUTASE 45A"/>
    <property type="match status" value="1"/>
</dbReference>
<keyword evidence="12" id="KW-1185">Reference proteome</keyword>
<dbReference type="InterPro" id="IPR005844">
    <property type="entry name" value="A-D-PHexomutase_a/b/a-I"/>
</dbReference>
<organism evidence="11 12">
    <name type="scientific">Mycoplasma wenyonii (strain Massachusetts)</name>
    <name type="common">Eperythrozoon wenyonii</name>
    <dbReference type="NCBI Taxonomy" id="1197325"/>
    <lineage>
        <taxon>Bacteria</taxon>
        <taxon>Bacillati</taxon>
        <taxon>Mycoplasmatota</taxon>
        <taxon>Mollicutes</taxon>
        <taxon>Mycoplasmataceae</taxon>
        <taxon>Mycoplasma</taxon>
    </lineage>
</organism>
<keyword evidence="6" id="KW-0413">Isomerase</keyword>
<evidence type="ECO:0000256" key="7">
    <source>
        <dbReference type="RuleBase" id="RU004326"/>
    </source>
</evidence>
<feature type="domain" description="Alpha-D-phosphohexomutase alpha/beta/alpha" evidence="9">
    <location>
        <begin position="238"/>
        <end position="321"/>
    </location>
</feature>
<dbReference type="PRINTS" id="PR00509">
    <property type="entry name" value="PGMPMM"/>
</dbReference>
<dbReference type="GO" id="GO:0008973">
    <property type="term" value="F:phosphopentomutase activity"/>
    <property type="evidence" value="ECO:0007669"/>
    <property type="project" value="TreeGrafter"/>
</dbReference>
<dbReference type="PATRIC" id="fig|1197325.3.peg.50"/>
<dbReference type="KEGG" id="mwe:WEN_00225"/>
<dbReference type="GO" id="GO:0005975">
    <property type="term" value="P:carbohydrate metabolic process"/>
    <property type="evidence" value="ECO:0007669"/>
    <property type="project" value="InterPro"/>
</dbReference>
<proteinExistence type="inferred from homology"/>
<dbReference type="InterPro" id="IPR036900">
    <property type="entry name" value="A-D-PHexomutase_C_sf"/>
</dbReference>
<evidence type="ECO:0000256" key="1">
    <source>
        <dbReference type="ARBA" id="ARBA00001946"/>
    </source>
</evidence>
<evidence type="ECO:0000256" key="2">
    <source>
        <dbReference type="ARBA" id="ARBA00010231"/>
    </source>
</evidence>
<evidence type="ECO:0000256" key="3">
    <source>
        <dbReference type="ARBA" id="ARBA00022553"/>
    </source>
</evidence>
<evidence type="ECO:0000256" key="5">
    <source>
        <dbReference type="ARBA" id="ARBA00022842"/>
    </source>
</evidence>
<dbReference type="Pfam" id="PF02879">
    <property type="entry name" value="PGM_PMM_II"/>
    <property type="match status" value="1"/>
</dbReference>
<evidence type="ECO:0000313" key="12">
    <source>
        <dbReference type="Proteomes" id="UP000009005"/>
    </source>
</evidence>
<evidence type="ECO:0000256" key="6">
    <source>
        <dbReference type="ARBA" id="ARBA00023235"/>
    </source>
</evidence>
<dbReference type="SUPFAM" id="SSF55957">
    <property type="entry name" value="Phosphoglucomutase, C-terminal domain"/>
    <property type="match status" value="1"/>
</dbReference>
<keyword evidence="5 7" id="KW-0460">Magnesium</keyword>
<reference evidence="11 12" key="1">
    <citation type="journal article" date="2012" name="J. Bacteriol.">
        <title>Complete genome sequence of Mycoplasma wenyonii strain Massachusetts.</title>
        <authorList>
            <person name="Dos Santos A.P."/>
            <person name="Guimaraes A.M."/>
            <person name="do Nascimento N.C."/>
            <person name="Sanmiguel P.J."/>
            <person name="Messick J.B."/>
        </authorList>
    </citation>
    <scope>NUCLEOTIDE SEQUENCE [LARGE SCALE GENOMIC DNA]</scope>
    <source>
        <strain evidence="11 12">Massachusetts</strain>
    </source>
</reference>
<dbReference type="InterPro" id="IPR005841">
    <property type="entry name" value="Alpha-D-phosphohexomutase_SF"/>
</dbReference>
<keyword evidence="4 7" id="KW-0479">Metal-binding</keyword>
<evidence type="ECO:0000256" key="4">
    <source>
        <dbReference type="ARBA" id="ARBA00022723"/>
    </source>
</evidence>
<feature type="domain" description="Alpha-D-phosphohexomutase alpha/beta/alpha" evidence="8">
    <location>
        <begin position="54"/>
        <end position="185"/>
    </location>
</feature>